<feature type="signal peptide" evidence="2">
    <location>
        <begin position="1"/>
        <end position="23"/>
    </location>
</feature>
<dbReference type="Gene3D" id="3.40.50.1110">
    <property type="entry name" value="SGNH hydrolase"/>
    <property type="match status" value="1"/>
</dbReference>
<dbReference type="GO" id="GO:0005975">
    <property type="term" value="P:carbohydrate metabolic process"/>
    <property type="evidence" value="ECO:0007669"/>
    <property type="project" value="TreeGrafter"/>
</dbReference>
<protein>
    <recommendedName>
        <fullName evidence="3">Sialate O-acetylesterase domain-containing protein</fullName>
    </recommendedName>
</protein>
<evidence type="ECO:0000256" key="2">
    <source>
        <dbReference type="SAM" id="SignalP"/>
    </source>
</evidence>
<dbReference type="GO" id="GO:0005509">
    <property type="term" value="F:calcium ion binding"/>
    <property type="evidence" value="ECO:0007669"/>
    <property type="project" value="InterPro"/>
</dbReference>
<feature type="chain" id="PRO_5035264900" description="Sialate O-acetylesterase domain-containing protein" evidence="2">
    <location>
        <begin position="24"/>
        <end position="723"/>
    </location>
</feature>
<gene>
    <name evidence="4" type="ORF">JIN82_02265</name>
</gene>
<dbReference type="PANTHER" id="PTHR22901">
    <property type="entry name" value="SIALATE O-ACETYLESTERASE"/>
    <property type="match status" value="1"/>
</dbReference>
<dbReference type="InterPro" id="IPR039329">
    <property type="entry name" value="SIAE"/>
</dbReference>
<dbReference type="Pfam" id="PF17963">
    <property type="entry name" value="Big_9"/>
    <property type="match status" value="1"/>
</dbReference>
<dbReference type="Gene3D" id="2.60.40.10">
    <property type="entry name" value="Immunoglobulins"/>
    <property type="match status" value="2"/>
</dbReference>
<reference evidence="4" key="1">
    <citation type="submission" date="2021-01" db="EMBL/GenBank/DDBJ databases">
        <title>Modified the classification status of verrucomicrobia.</title>
        <authorList>
            <person name="Feng X."/>
        </authorList>
    </citation>
    <scope>NUCLEOTIDE SEQUENCE</scope>
    <source>
        <strain evidence="4">_KCTC 22039</strain>
    </source>
</reference>
<dbReference type="AlphaFoldDB" id="A0A8J7SG96"/>
<dbReference type="Pfam" id="PF03629">
    <property type="entry name" value="SASA"/>
    <property type="match status" value="1"/>
</dbReference>
<proteinExistence type="predicted"/>
<accession>A0A8J7SG96</accession>
<evidence type="ECO:0000313" key="4">
    <source>
        <dbReference type="EMBL" id="MBK1789975.1"/>
    </source>
</evidence>
<comment type="caution">
    <text evidence="4">The sequence shown here is derived from an EMBL/GenBank/DDBJ whole genome shotgun (WGS) entry which is preliminary data.</text>
</comment>
<organism evidence="4 5">
    <name type="scientific">Persicirhabdus sediminis</name>
    <dbReference type="NCBI Taxonomy" id="454144"/>
    <lineage>
        <taxon>Bacteria</taxon>
        <taxon>Pseudomonadati</taxon>
        <taxon>Verrucomicrobiota</taxon>
        <taxon>Verrucomicrobiia</taxon>
        <taxon>Verrucomicrobiales</taxon>
        <taxon>Verrucomicrobiaceae</taxon>
        <taxon>Persicirhabdus</taxon>
    </lineage>
</organism>
<dbReference type="PANTHER" id="PTHR22901:SF0">
    <property type="entry name" value="SIALATE O-ACETYLESTERASE"/>
    <property type="match status" value="1"/>
</dbReference>
<dbReference type="GO" id="GO:0016020">
    <property type="term" value="C:membrane"/>
    <property type="evidence" value="ECO:0007669"/>
    <property type="project" value="InterPro"/>
</dbReference>
<name>A0A8J7SG96_9BACT</name>
<evidence type="ECO:0000313" key="5">
    <source>
        <dbReference type="Proteomes" id="UP000624703"/>
    </source>
</evidence>
<evidence type="ECO:0000256" key="1">
    <source>
        <dbReference type="ARBA" id="ARBA00022801"/>
    </source>
</evidence>
<feature type="domain" description="Sialate O-acetylesterase" evidence="3">
    <location>
        <begin position="382"/>
        <end position="610"/>
    </location>
</feature>
<dbReference type="InterPro" id="IPR036514">
    <property type="entry name" value="SGNH_hydro_sf"/>
</dbReference>
<dbReference type="InterPro" id="IPR015919">
    <property type="entry name" value="Cadherin-like_sf"/>
</dbReference>
<evidence type="ECO:0000259" key="3">
    <source>
        <dbReference type="Pfam" id="PF03629"/>
    </source>
</evidence>
<dbReference type="SUPFAM" id="SSF49313">
    <property type="entry name" value="Cadherin-like"/>
    <property type="match status" value="1"/>
</dbReference>
<keyword evidence="5" id="KW-1185">Reference proteome</keyword>
<dbReference type="RefSeq" id="WP_200310009.1">
    <property type="nucleotide sequence ID" value="NZ_JAENIM010000009.1"/>
</dbReference>
<dbReference type="GO" id="GO:0001681">
    <property type="term" value="F:sialate O-acetylesterase activity"/>
    <property type="evidence" value="ECO:0007669"/>
    <property type="project" value="InterPro"/>
</dbReference>
<dbReference type="EMBL" id="JAENIM010000009">
    <property type="protein sequence ID" value="MBK1789975.1"/>
    <property type="molecule type" value="Genomic_DNA"/>
</dbReference>
<dbReference type="InterPro" id="IPR013783">
    <property type="entry name" value="Ig-like_fold"/>
</dbReference>
<dbReference type="SUPFAM" id="SSF52266">
    <property type="entry name" value="SGNH hydrolase"/>
    <property type="match status" value="1"/>
</dbReference>
<keyword evidence="1" id="KW-0378">Hydrolase</keyword>
<dbReference type="Gene3D" id="2.60.120.260">
    <property type="entry name" value="Galactose-binding domain-like"/>
    <property type="match status" value="1"/>
</dbReference>
<dbReference type="Proteomes" id="UP000624703">
    <property type="component" value="Unassembled WGS sequence"/>
</dbReference>
<dbReference type="InterPro" id="IPR005181">
    <property type="entry name" value="SASA"/>
</dbReference>
<sequence>MNLSFRERACVWFILLAPLGQLAAAPEELLINGDFEIGLAEDRDAPHFICEGWRRQLWKPETRKSWLTSGEFDTRLAKDNKAIVITWDATYVYQNFSVVAGEDYQFSVDFMNADSQDSRWEPAIRVVWFDGDNNSLGARQVVAKADNLAVPVQQWHNLSGTAVAPDGASYGQIQLGTEVRGEGPVFQRHFIDNASVAGIRGDGNLPVSFVSHPYTMRWDDVMELDTFSGSLNDWAEDPDGDKLTFKKLAGPSWLELQPDGSFSGEPKFTDRGDNEFVFQADDGRGSVATGTFILPVKGLLSFDHLFSDNMILQRDREIPVWGTSLPASEVTVQFANGEKIQTKADSKGSWSVTLPAQPINQGSELKLTSSGRELVLTNVKVGDVWFCSGQSNMQWGLANTDGGPEAISNAQHNDLHFVQTPKGLSGMKKEELEFQAEWLVASPDNLNNFSATAYYFGRMVQNQLDIPIGLIHSSIGGTQIENWAPSLTPEGTQIYYNAMVHPYTKMPIAGMIWYQGEANLNDGEHYVDKMQTLANDWRQVWGGDSFPLYFVQIAPYSYNRGADLLPELWLAQAKAAEVIENSSMVVINDVGDINDIHPLNKKPVGERLAQVALKNHYGQKDVCASGPVALSAHRLKGNVVVQFSEVADGLSTRDGKQPDWFELAGADGNFSLAKAKIEGDCVVLSAEGVESPEWVRFAWSERAEPNLVNSEMWPTSAFKLQVK</sequence>
<keyword evidence="2" id="KW-0732">Signal</keyword>